<dbReference type="EMBL" id="RQXT01000025">
    <property type="protein sequence ID" value="RRH98072.1"/>
    <property type="molecule type" value="Genomic_DNA"/>
</dbReference>
<keyword evidence="2" id="KW-1185">Reference proteome</keyword>
<reference evidence="1 2" key="1">
    <citation type="submission" date="2018-11" db="EMBL/GenBank/DDBJ databases">
        <title>the genome of Mesorhizobium tamadayense DSM 28320.</title>
        <authorList>
            <person name="Gao J."/>
        </authorList>
    </citation>
    <scope>NUCLEOTIDE SEQUENCE [LARGE SCALE GENOMIC DNA]</scope>
    <source>
        <strain evidence="1 2">DSM 28320</strain>
    </source>
</reference>
<evidence type="ECO:0000313" key="2">
    <source>
        <dbReference type="Proteomes" id="UP000273786"/>
    </source>
</evidence>
<proteinExistence type="predicted"/>
<organism evidence="1 2">
    <name type="scientific">Mesorhizobium tamadayense</name>
    <dbReference type="NCBI Taxonomy" id="425306"/>
    <lineage>
        <taxon>Bacteria</taxon>
        <taxon>Pseudomonadati</taxon>
        <taxon>Pseudomonadota</taxon>
        <taxon>Alphaproteobacteria</taxon>
        <taxon>Hyphomicrobiales</taxon>
        <taxon>Phyllobacteriaceae</taxon>
        <taxon>Mesorhizobium</taxon>
    </lineage>
</organism>
<gene>
    <name evidence="1" type="ORF">EH240_19950</name>
</gene>
<name>A0A3P3FIY1_9HYPH</name>
<comment type="caution">
    <text evidence="1">The sequence shown here is derived from an EMBL/GenBank/DDBJ whole genome shotgun (WGS) entry which is preliminary data.</text>
</comment>
<protein>
    <submittedName>
        <fullName evidence="1">Uncharacterized protein</fullName>
    </submittedName>
</protein>
<dbReference type="Proteomes" id="UP000273786">
    <property type="component" value="Unassembled WGS sequence"/>
</dbReference>
<dbReference type="RefSeq" id="WP_125001705.1">
    <property type="nucleotide sequence ID" value="NZ_RQXT01000025.1"/>
</dbReference>
<evidence type="ECO:0000313" key="1">
    <source>
        <dbReference type="EMBL" id="RRH98072.1"/>
    </source>
</evidence>
<dbReference type="AlphaFoldDB" id="A0A3P3FIY1"/>
<sequence length="67" mass="7063">MRDRKKVAKIALPLSTAPGDSGTTTVIFDGNGIPIGGTTGNNHPANAELLVHTFNFAWSDRTDGAMH</sequence>
<accession>A0A3P3FIY1</accession>